<feature type="binding site" evidence="11">
    <location>
        <position position="388"/>
    </location>
    <ligand>
        <name>ATP</name>
        <dbReference type="ChEBI" id="CHEBI:30616"/>
    </ligand>
</feature>
<dbReference type="EMBL" id="JACIIG010000009">
    <property type="protein sequence ID" value="MBB4569511.1"/>
    <property type="molecule type" value="Genomic_DNA"/>
</dbReference>
<comment type="function">
    <text evidence="11">Topoisomerase IV is essential for chromosome segregation. It relaxes supercoiled DNA. Performs the decatenation events required during the replication of a circular DNA molecule.</text>
</comment>
<proteinExistence type="inferred from homology"/>
<dbReference type="InterPro" id="IPR036890">
    <property type="entry name" value="HATPase_C_sf"/>
</dbReference>
<dbReference type="AlphaFoldDB" id="A0A7W6ZVK3"/>
<evidence type="ECO:0000256" key="12">
    <source>
        <dbReference type="SAM" id="MobiDB-lite"/>
    </source>
</evidence>
<dbReference type="InterPro" id="IPR001241">
    <property type="entry name" value="Topo_IIA"/>
</dbReference>
<keyword evidence="5 11" id="KW-0067">ATP-binding</keyword>
<dbReference type="InterPro" id="IPR005737">
    <property type="entry name" value="TopoIV_B_Gneg"/>
</dbReference>
<dbReference type="Pfam" id="PF00204">
    <property type="entry name" value="DNA_gyraseB"/>
    <property type="match status" value="1"/>
</dbReference>
<dbReference type="PROSITE" id="PS50880">
    <property type="entry name" value="TOPRIM"/>
    <property type="match status" value="1"/>
</dbReference>
<dbReference type="PRINTS" id="PR00418">
    <property type="entry name" value="TPI2FAMILY"/>
</dbReference>
<dbReference type="Pfam" id="PF02518">
    <property type="entry name" value="HATPase_c"/>
    <property type="match status" value="1"/>
</dbReference>
<dbReference type="GO" id="GO:0005694">
    <property type="term" value="C:chromosome"/>
    <property type="evidence" value="ECO:0007669"/>
    <property type="project" value="InterPro"/>
</dbReference>
<name>A0A7W6ZVK3_9HYPH</name>
<dbReference type="SMART" id="SM00433">
    <property type="entry name" value="TOP2c"/>
    <property type="match status" value="1"/>
</dbReference>
<keyword evidence="9 11" id="KW-0413">Isomerase</keyword>
<feature type="region of interest" description="Disordered" evidence="12">
    <location>
        <begin position="1"/>
        <end position="46"/>
    </location>
</feature>
<evidence type="ECO:0000256" key="8">
    <source>
        <dbReference type="ARBA" id="ARBA00023125"/>
    </source>
</evidence>
<feature type="binding site" evidence="11">
    <location>
        <position position="115"/>
    </location>
    <ligand>
        <name>ATP</name>
        <dbReference type="ChEBI" id="CHEBI:30616"/>
    </ligand>
</feature>
<evidence type="ECO:0000256" key="10">
    <source>
        <dbReference type="ARBA" id="ARBA00063644"/>
    </source>
</evidence>
<comment type="catalytic activity">
    <reaction evidence="1 11">
        <text>ATP-dependent breakage, passage and rejoining of double-stranded DNA.</text>
        <dbReference type="EC" id="5.6.2.2"/>
    </reaction>
</comment>
<evidence type="ECO:0000256" key="5">
    <source>
        <dbReference type="ARBA" id="ARBA00022840"/>
    </source>
</evidence>
<evidence type="ECO:0000313" key="15">
    <source>
        <dbReference type="Proteomes" id="UP000543836"/>
    </source>
</evidence>
<dbReference type="InterPro" id="IPR013759">
    <property type="entry name" value="Topo_IIA_B_C"/>
</dbReference>
<dbReference type="GO" id="GO:0046872">
    <property type="term" value="F:metal ion binding"/>
    <property type="evidence" value="ECO:0007669"/>
    <property type="project" value="UniProtKB-KW"/>
</dbReference>
<dbReference type="FunFam" id="3.40.50.670:FF:000006">
    <property type="entry name" value="DNA topoisomerase (ATP-hydrolyzing)"/>
    <property type="match status" value="1"/>
</dbReference>
<dbReference type="SUPFAM" id="SSF55874">
    <property type="entry name" value="ATPase domain of HSP90 chaperone/DNA topoisomerase II/histidine kinase"/>
    <property type="match status" value="1"/>
</dbReference>
<keyword evidence="8 11" id="KW-0238">DNA-binding</keyword>
<comment type="cofactor">
    <cofactor evidence="2">
        <name>Mg(2+)</name>
        <dbReference type="ChEBI" id="CHEBI:18420"/>
    </cofactor>
</comment>
<evidence type="ECO:0000256" key="1">
    <source>
        <dbReference type="ARBA" id="ARBA00000185"/>
    </source>
</evidence>
<dbReference type="InterPro" id="IPR006171">
    <property type="entry name" value="TOPRIM_dom"/>
</dbReference>
<keyword evidence="7 11" id="KW-0799">Topoisomerase</keyword>
<dbReference type="InterPro" id="IPR002288">
    <property type="entry name" value="DNA_gyrase_B_C"/>
</dbReference>
<feature type="site" description="Interaction with DNA" evidence="11">
    <location>
        <position position="554"/>
    </location>
</feature>
<keyword evidence="6" id="KW-0460">Magnesium</keyword>
<dbReference type="InterPro" id="IPR013506">
    <property type="entry name" value="Topo_IIA_bsu_dom2"/>
</dbReference>
<dbReference type="FunFam" id="3.30.230.10:FF:000047">
    <property type="entry name" value="DNA topoisomerase 4 subunit B"/>
    <property type="match status" value="1"/>
</dbReference>
<keyword evidence="3" id="KW-0479">Metal-binding</keyword>
<dbReference type="InterPro" id="IPR014721">
    <property type="entry name" value="Ribsml_uS5_D2-typ_fold_subgr"/>
</dbReference>
<dbReference type="GO" id="GO:0005524">
    <property type="term" value="F:ATP binding"/>
    <property type="evidence" value="ECO:0007669"/>
    <property type="project" value="UniProtKB-UniRule"/>
</dbReference>
<dbReference type="PANTHER" id="PTHR45866:SF4">
    <property type="entry name" value="DNA TOPOISOMERASE 4 SUBUNIT B"/>
    <property type="match status" value="1"/>
</dbReference>
<dbReference type="Gene3D" id="3.30.230.10">
    <property type="match status" value="1"/>
</dbReference>
<evidence type="ECO:0000256" key="7">
    <source>
        <dbReference type="ARBA" id="ARBA00023029"/>
    </source>
</evidence>
<evidence type="ECO:0000256" key="9">
    <source>
        <dbReference type="ARBA" id="ARBA00023235"/>
    </source>
</evidence>
<feature type="binding site" evidence="11">
    <location>
        <begin position="157"/>
        <end position="163"/>
    </location>
    <ligand>
        <name>ATP</name>
        <dbReference type="ChEBI" id="CHEBI:30616"/>
    </ligand>
</feature>
<dbReference type="InterPro" id="IPR003594">
    <property type="entry name" value="HATPase_dom"/>
</dbReference>
<gene>
    <name evidence="11" type="primary">parE</name>
    <name evidence="14" type="ORF">GGE60_003635</name>
</gene>
<organism evidence="14 15">
    <name type="scientific">Rhizobium leucaenae</name>
    <dbReference type="NCBI Taxonomy" id="29450"/>
    <lineage>
        <taxon>Bacteria</taxon>
        <taxon>Pseudomonadati</taxon>
        <taxon>Pseudomonadota</taxon>
        <taxon>Alphaproteobacteria</taxon>
        <taxon>Hyphomicrobiales</taxon>
        <taxon>Rhizobiaceae</taxon>
        <taxon>Rhizobium/Agrobacterium group</taxon>
        <taxon>Rhizobium</taxon>
    </lineage>
</organism>
<dbReference type="OrthoDB" id="9802808at2"/>
<feature type="site" description="Interaction with DNA" evidence="11">
    <location>
        <position position="502"/>
    </location>
</feature>
<keyword evidence="4 11" id="KW-0547">Nucleotide-binding</keyword>
<dbReference type="GO" id="GO:0007059">
    <property type="term" value="P:chromosome segregation"/>
    <property type="evidence" value="ECO:0007669"/>
    <property type="project" value="UniProtKB-UniRule"/>
</dbReference>
<dbReference type="Proteomes" id="UP000543836">
    <property type="component" value="Unassembled WGS sequence"/>
</dbReference>
<dbReference type="GO" id="GO:0003918">
    <property type="term" value="F:DNA topoisomerase type II (double strand cut, ATP-hydrolyzing) activity"/>
    <property type="evidence" value="ECO:0007669"/>
    <property type="project" value="UniProtKB-UniRule"/>
</dbReference>
<evidence type="ECO:0000256" key="11">
    <source>
        <dbReference type="HAMAP-Rule" id="MF_00938"/>
    </source>
</evidence>
<dbReference type="RefSeq" id="WP_028753257.1">
    <property type="nucleotide sequence ID" value="NZ_JACIIG010000009.1"/>
</dbReference>
<dbReference type="HAMAP" id="MF_00938">
    <property type="entry name" value="ParE_type1"/>
    <property type="match status" value="1"/>
</dbReference>
<keyword evidence="15" id="KW-1185">Reference proteome</keyword>
<comment type="subunit">
    <text evidence="10 11">Heterotetramer composed of ParC and ParE.</text>
</comment>
<dbReference type="InterPro" id="IPR000565">
    <property type="entry name" value="Topo_IIA_B"/>
</dbReference>
<dbReference type="PROSITE" id="PS00177">
    <property type="entry name" value="TOPOISOMERASE_II"/>
    <property type="match status" value="1"/>
</dbReference>
<feature type="site" description="Interaction with DNA" evidence="11">
    <location>
        <position position="671"/>
    </location>
</feature>
<dbReference type="PANTHER" id="PTHR45866">
    <property type="entry name" value="DNA GYRASE/TOPOISOMERASE SUBUNIT B"/>
    <property type="match status" value="1"/>
</dbReference>
<dbReference type="GO" id="GO:0006265">
    <property type="term" value="P:DNA topological change"/>
    <property type="evidence" value="ECO:0007669"/>
    <property type="project" value="UniProtKB-UniRule"/>
</dbReference>
<comment type="caution">
    <text evidence="14">The sequence shown here is derived from an EMBL/GenBank/DDBJ whole genome shotgun (WGS) entry which is preliminary data.</text>
</comment>
<dbReference type="CDD" id="cd00822">
    <property type="entry name" value="TopoII_Trans_DNA_gyrase"/>
    <property type="match status" value="1"/>
</dbReference>
<evidence type="ECO:0000256" key="4">
    <source>
        <dbReference type="ARBA" id="ARBA00022741"/>
    </source>
</evidence>
<evidence type="ECO:0000256" key="3">
    <source>
        <dbReference type="ARBA" id="ARBA00022723"/>
    </source>
</evidence>
<dbReference type="Gene3D" id="3.40.50.670">
    <property type="match status" value="1"/>
</dbReference>
<dbReference type="Pfam" id="PF00986">
    <property type="entry name" value="DNA_gyraseB_C"/>
    <property type="match status" value="1"/>
</dbReference>
<dbReference type="SMART" id="SM00387">
    <property type="entry name" value="HATPase_c"/>
    <property type="match status" value="1"/>
</dbReference>
<dbReference type="FunFam" id="3.30.565.10:FF:000002">
    <property type="entry name" value="DNA gyrase subunit B"/>
    <property type="match status" value="1"/>
</dbReference>
<sequence length="687" mass="76103">MDNSNDLFSALPLPPKPEAADKPVVKAEKPVAAPAPRAAPTTSNAEEYGANSIRVLEGLEPVRMRPGMYIGGTDEKALHHLFAEVIDNSMDEAVAGHADFIEVYLDQRGYLTVTDNGRGIPVENHPQVPGKSTLEVIMTKLHAGGKFDGKAYETSGGLHGVGVSVVNALSDDLEVEVARNRKLYRQRFSRGLPQGGLEELGDVHNRRGTRVRFHPDPQIFGEHAKFDPARVFRMARSKAYLFGGVEIRWSCDPELVHGASDIPEKAVFHFPGGLKDYLKATMGNEFTVTREIFAGKSEKASGHGSLEWAITWYGGDPQIHSYCNTIPTPEGGTHEAGLRIALTKGLKNYAEMTQNKRAAGITTDDVMISGVGMLSIFIREPEFVGQTKDRLATVEAQRIVENALRDPFDHYLTDNPAEAEKLLEWVIERSEERLRRRKEKEVNRKTAVRKLRLPGKLADCSQNTAEGAELFLVEGDSAGGSAKQARNRTNQAILPLRGKILNVASAGREKLSANQQIADLVQALGCGTRSKYREEDLRYQRIVVMTDADVDGAHIASLLITFFYQEMPELIRGGHLFLAVPPLYKITQGSKSIYARDDAHRLELMESEFKGKGKIEISRFKGLGEMLPAQLKETTMDPTKRTLLRVEIDEVDFEGTREAVDNLMGTKADARFRFIQERAAFAENLDI</sequence>
<feature type="compositionally biased region" description="Basic and acidic residues" evidence="12">
    <location>
        <begin position="18"/>
        <end position="29"/>
    </location>
</feature>
<comment type="similarity">
    <text evidence="11">Belongs to the type II topoisomerase family. ParE type 1 subfamily.</text>
</comment>
<dbReference type="SUPFAM" id="SSF56719">
    <property type="entry name" value="Type II DNA topoisomerase"/>
    <property type="match status" value="1"/>
</dbReference>
<evidence type="ECO:0000256" key="2">
    <source>
        <dbReference type="ARBA" id="ARBA00001946"/>
    </source>
</evidence>
<dbReference type="Pfam" id="PF01751">
    <property type="entry name" value="Toprim"/>
    <property type="match status" value="1"/>
</dbReference>
<feature type="binding site" evidence="11">
    <location>
        <position position="88"/>
    </location>
    <ligand>
        <name>ATP</name>
        <dbReference type="ChEBI" id="CHEBI:30616"/>
    </ligand>
</feature>
<feature type="compositionally biased region" description="Low complexity" evidence="12">
    <location>
        <begin position="30"/>
        <end position="40"/>
    </location>
</feature>
<accession>A0A7W6ZVK3</accession>
<dbReference type="EC" id="5.6.2.2" evidence="11"/>
<dbReference type="Gene3D" id="3.30.565.10">
    <property type="entry name" value="Histidine kinase-like ATPase, C-terminal domain"/>
    <property type="match status" value="1"/>
</dbReference>
<dbReference type="InterPro" id="IPR020568">
    <property type="entry name" value="Ribosomal_Su5_D2-typ_SF"/>
</dbReference>
<dbReference type="SUPFAM" id="SSF54211">
    <property type="entry name" value="Ribosomal protein S5 domain 2-like"/>
    <property type="match status" value="1"/>
</dbReference>
<reference evidence="14 15" key="1">
    <citation type="submission" date="2020-08" db="EMBL/GenBank/DDBJ databases">
        <title>Genomic Encyclopedia of Type Strains, Phase IV (KMG-V): Genome sequencing to study the core and pangenomes of soil and plant-associated prokaryotes.</title>
        <authorList>
            <person name="Whitman W."/>
        </authorList>
    </citation>
    <scope>NUCLEOTIDE SEQUENCE [LARGE SCALE GENOMIC DNA]</scope>
    <source>
        <strain evidence="14 15">SEMIA 492</strain>
    </source>
</reference>
<protein>
    <recommendedName>
        <fullName evidence="11">DNA topoisomerase 4 subunit B</fullName>
        <ecNumber evidence="11">5.6.2.2</ecNumber>
    </recommendedName>
    <alternativeName>
        <fullName evidence="11">Topoisomerase IV subunit B</fullName>
    </alternativeName>
</protein>
<feature type="binding site" evidence="11">
    <location>
        <position position="48"/>
    </location>
    <ligand>
        <name>ATP</name>
        <dbReference type="ChEBI" id="CHEBI:30616"/>
    </ligand>
</feature>
<dbReference type="GO" id="GO:0003677">
    <property type="term" value="F:DNA binding"/>
    <property type="evidence" value="ECO:0007669"/>
    <property type="project" value="UniProtKB-UniRule"/>
</dbReference>
<dbReference type="InterPro" id="IPR018522">
    <property type="entry name" value="TopoIIA_CS"/>
</dbReference>
<dbReference type="InterPro" id="IPR013760">
    <property type="entry name" value="Topo_IIA-like_dom_sf"/>
</dbReference>
<evidence type="ECO:0000313" key="14">
    <source>
        <dbReference type="EMBL" id="MBB4569511.1"/>
    </source>
</evidence>
<dbReference type="CDD" id="cd16928">
    <property type="entry name" value="HATPase_GyrB-like"/>
    <property type="match status" value="1"/>
</dbReference>
<dbReference type="PRINTS" id="PR01159">
    <property type="entry name" value="DNAGYRASEB"/>
</dbReference>
<evidence type="ECO:0000256" key="6">
    <source>
        <dbReference type="ARBA" id="ARBA00022842"/>
    </source>
</evidence>
<feature type="domain" description="Toprim" evidence="13">
    <location>
        <begin position="468"/>
        <end position="582"/>
    </location>
</feature>
<evidence type="ECO:0000259" key="13">
    <source>
        <dbReference type="PROSITE" id="PS50880"/>
    </source>
</evidence>
<dbReference type="NCBIfam" id="TIGR01055">
    <property type="entry name" value="parE_Gneg"/>
    <property type="match status" value="1"/>
</dbReference>